<dbReference type="FunFam" id="1.20.140.10:FF:000007">
    <property type="entry name" value="Acyl-coenzyme A oxidase"/>
    <property type="match status" value="1"/>
</dbReference>
<dbReference type="FunFam" id="2.40.110.10:FF:000005">
    <property type="entry name" value="Acyl-coenzyme A oxidase"/>
    <property type="match status" value="1"/>
</dbReference>
<dbReference type="Pfam" id="PF02770">
    <property type="entry name" value="Acyl-CoA_dh_M"/>
    <property type="match status" value="1"/>
</dbReference>
<evidence type="ECO:0000256" key="9">
    <source>
        <dbReference type="ARBA" id="ARBA00023098"/>
    </source>
</evidence>
<dbReference type="GO" id="GO:0055088">
    <property type="term" value="P:lipid homeostasis"/>
    <property type="evidence" value="ECO:0007669"/>
    <property type="project" value="TreeGrafter"/>
</dbReference>
<dbReference type="InterPro" id="IPR055060">
    <property type="entry name" value="ACOX_C_alpha1"/>
</dbReference>
<name>T1KXY4_TETUR</name>
<dbReference type="Gene3D" id="1.20.140.10">
    <property type="entry name" value="Butyryl-CoA Dehydrogenase, subunit A, domain 3"/>
    <property type="match status" value="2"/>
</dbReference>
<comment type="subcellular location">
    <subcellularLocation>
        <location evidence="2">Peroxisome</location>
    </subcellularLocation>
</comment>
<dbReference type="PANTHER" id="PTHR10909">
    <property type="entry name" value="ELECTRON TRANSPORT OXIDOREDUCTASE"/>
    <property type="match status" value="1"/>
</dbReference>
<evidence type="ECO:0000256" key="11">
    <source>
        <dbReference type="PIRNR" id="PIRNR000168"/>
    </source>
</evidence>
<dbReference type="InterPro" id="IPR036250">
    <property type="entry name" value="AcylCo_DH-like_C"/>
</dbReference>
<reference evidence="17" key="2">
    <citation type="submission" date="2015-06" db="UniProtKB">
        <authorList>
            <consortium name="EnsemblMetazoa"/>
        </authorList>
    </citation>
    <scope>IDENTIFICATION</scope>
</reference>
<evidence type="ECO:0000256" key="7">
    <source>
        <dbReference type="ARBA" id="ARBA00022832"/>
    </source>
</evidence>
<dbReference type="EMBL" id="CAEY01000697">
    <property type="status" value="NOT_ANNOTATED_CDS"/>
    <property type="molecule type" value="Genomic_DNA"/>
</dbReference>
<feature type="domain" description="Acyl-CoA oxidase/dehydrogenase middle" evidence="15">
    <location>
        <begin position="157"/>
        <end position="267"/>
    </location>
</feature>
<evidence type="ECO:0000256" key="10">
    <source>
        <dbReference type="ARBA" id="ARBA00023140"/>
    </source>
</evidence>
<dbReference type="InterPro" id="IPR046373">
    <property type="entry name" value="Acyl-CoA_Oxase/DH_mid-dom_sf"/>
</dbReference>
<dbReference type="FunFam" id="1.20.140.10:FF:000010">
    <property type="entry name" value="Acyl-coenzyme A oxidase"/>
    <property type="match status" value="1"/>
</dbReference>
<feature type="binding site" evidence="13">
    <location>
        <position position="200"/>
    </location>
    <ligand>
        <name>FAD</name>
        <dbReference type="ChEBI" id="CHEBI:57692"/>
    </ligand>
</feature>
<organism evidence="17 18">
    <name type="scientific">Tetranychus urticae</name>
    <name type="common">Two-spotted spider mite</name>
    <dbReference type="NCBI Taxonomy" id="32264"/>
    <lineage>
        <taxon>Eukaryota</taxon>
        <taxon>Metazoa</taxon>
        <taxon>Ecdysozoa</taxon>
        <taxon>Arthropoda</taxon>
        <taxon>Chelicerata</taxon>
        <taxon>Arachnida</taxon>
        <taxon>Acari</taxon>
        <taxon>Acariformes</taxon>
        <taxon>Trombidiformes</taxon>
        <taxon>Prostigmata</taxon>
        <taxon>Eleutherengona</taxon>
        <taxon>Raphignathae</taxon>
        <taxon>Tetranychoidea</taxon>
        <taxon>Tetranychidae</taxon>
        <taxon>Tetranychus</taxon>
    </lineage>
</organism>
<keyword evidence="9" id="KW-0443">Lipid metabolism</keyword>
<dbReference type="STRING" id="32264.T1KXY4"/>
<evidence type="ECO:0000256" key="5">
    <source>
        <dbReference type="ARBA" id="ARBA00022630"/>
    </source>
</evidence>
<dbReference type="InterPro" id="IPR002655">
    <property type="entry name" value="Acyl-CoA_oxidase_C"/>
</dbReference>
<comment type="cofactor">
    <cofactor evidence="1">
        <name>FAD</name>
        <dbReference type="ChEBI" id="CHEBI:57692"/>
    </cofactor>
</comment>
<comment type="pathway">
    <text evidence="3">Lipid metabolism.</text>
</comment>
<evidence type="ECO:0000259" key="14">
    <source>
        <dbReference type="Pfam" id="PF01756"/>
    </source>
</evidence>
<accession>T1KXY4</accession>
<evidence type="ECO:0000256" key="4">
    <source>
        <dbReference type="ARBA" id="ARBA00006288"/>
    </source>
</evidence>
<dbReference type="HOGENOM" id="CLU_014629_4_2_1"/>
<dbReference type="eggNOG" id="KOG0135">
    <property type="taxonomic scope" value="Eukaryota"/>
</dbReference>
<dbReference type="GO" id="GO:0005777">
    <property type="term" value="C:peroxisome"/>
    <property type="evidence" value="ECO:0007669"/>
    <property type="project" value="UniProtKB-SubCell"/>
</dbReference>
<dbReference type="Pfam" id="PF22924">
    <property type="entry name" value="ACOX_C_alpha1"/>
    <property type="match status" value="1"/>
</dbReference>
<dbReference type="GO" id="GO:0005504">
    <property type="term" value="F:fatty acid binding"/>
    <property type="evidence" value="ECO:0007669"/>
    <property type="project" value="TreeGrafter"/>
</dbReference>
<dbReference type="GO" id="GO:0016402">
    <property type="term" value="F:pristanoyl-CoA oxidase activity"/>
    <property type="evidence" value="ECO:0007669"/>
    <property type="project" value="TreeGrafter"/>
</dbReference>
<dbReference type="InterPro" id="IPR012258">
    <property type="entry name" value="Acyl-CoA_oxidase"/>
</dbReference>
<sequence>MLSPTELEVEKVSDCILDWPSGPLDQPRSRATFDWKQMKLVLEGDFVVRYKHQIWSLLAKDPDFSRKPWDEYNRDDERRLTFARLKKLVDFKITNDEDVSQPYRLLSFVQAIGQFSWSLIVKRTLSYEYFVYSFKSGKGKPNNDLVDDVINFKGLGALCMTEMAHGSNTKKLQTTATFNPADQTFILNTPSLEATKVWAGVLGQSATHAVVFAQLYTPDGSCHGLHSFMVPVRDTKTFQPFPGITIGDMGEKIGLNGLDNGFMTFNNYIVPKSSLISRNAQVTSEGKYVSQIKDQSKRLGSTLGVLSSGRLFIMLFGVTNIQSALTIAVRYSAVRRQFGPSDGEEIPILDYQSQQWRLIPYIAVSYVLHNLFASFYRDYIVFYLATFHSNGKDKSSMGSEIHALSSCGKAITTWMARDVIQECRECCGGHGYLKAAGFGDLRNDHDANVTYEGDNSVLLQQTSNYLVKLYKEKIEEGHEISSHFGSVNFINSIDDILSSHGSSDTFDDIPKVLEAYRFLVCYLLKSSYFKLLDQTAKLGDSFKARNETQVYYLKNLATVFFESEALNRYQQFLLSFSGPKEINNVLQQLGLLYGLWSIEKHMAILYESGYISVPTSVNMSSSQLKSKPLTDVREAILGLCRQLKDNAVGLVDSYAPPDHILNSSLGASDGKIYENIFAALKNNKGAFGKPDWLQGLINVKSKL</sequence>
<protein>
    <recommendedName>
        <fullName evidence="11">Acyl-coenzyme A oxidase</fullName>
    </recommendedName>
</protein>
<dbReference type="GO" id="GO:0033540">
    <property type="term" value="P:fatty acid beta-oxidation using acyl-CoA oxidase"/>
    <property type="evidence" value="ECO:0007669"/>
    <property type="project" value="TreeGrafter"/>
</dbReference>
<keyword evidence="6 11" id="KW-0274">FAD</keyword>
<dbReference type="EnsemblMetazoa" id="tetur26g01800.1">
    <property type="protein sequence ID" value="tetur26g01800.1"/>
    <property type="gene ID" value="tetur26g01800"/>
</dbReference>
<dbReference type="Proteomes" id="UP000015104">
    <property type="component" value="Unassembled WGS sequence"/>
</dbReference>
<evidence type="ECO:0000313" key="17">
    <source>
        <dbReference type="EnsemblMetazoa" id="tetur26g01800.1"/>
    </source>
</evidence>
<feature type="domain" description="Acyl-CoA oxidase C-terminal" evidence="14">
    <location>
        <begin position="509"/>
        <end position="695"/>
    </location>
</feature>
<reference evidence="18" key="1">
    <citation type="submission" date="2011-08" db="EMBL/GenBank/DDBJ databases">
        <authorList>
            <person name="Rombauts S."/>
        </authorList>
    </citation>
    <scope>NUCLEOTIDE SEQUENCE</scope>
    <source>
        <strain evidence="18">London</strain>
    </source>
</reference>
<dbReference type="PIRSF" id="PIRSF000168">
    <property type="entry name" value="Acyl-CoA_oxidase"/>
    <property type="match status" value="1"/>
</dbReference>
<dbReference type="GO" id="GO:0071949">
    <property type="term" value="F:FAD binding"/>
    <property type="evidence" value="ECO:0007669"/>
    <property type="project" value="InterPro"/>
</dbReference>
<keyword evidence="8" id="KW-0560">Oxidoreductase</keyword>
<evidence type="ECO:0000259" key="15">
    <source>
        <dbReference type="Pfam" id="PF02770"/>
    </source>
</evidence>
<proteinExistence type="inferred from homology"/>
<evidence type="ECO:0000256" key="6">
    <source>
        <dbReference type="ARBA" id="ARBA00022827"/>
    </source>
</evidence>
<evidence type="ECO:0000256" key="2">
    <source>
        <dbReference type="ARBA" id="ARBA00004275"/>
    </source>
</evidence>
<evidence type="ECO:0000256" key="3">
    <source>
        <dbReference type="ARBA" id="ARBA00005189"/>
    </source>
</evidence>
<dbReference type="Pfam" id="PF01756">
    <property type="entry name" value="ACOX"/>
    <property type="match status" value="1"/>
</dbReference>
<dbReference type="InterPro" id="IPR006091">
    <property type="entry name" value="Acyl-CoA_Oxase/DH_mid-dom"/>
</dbReference>
<keyword evidence="18" id="KW-1185">Reference proteome</keyword>
<dbReference type="InterPro" id="IPR009100">
    <property type="entry name" value="AcylCoA_DH/oxidase_NM_dom_sf"/>
</dbReference>
<dbReference type="PANTHER" id="PTHR10909:SF390">
    <property type="entry name" value="PEROXISOMAL ACYL-COENZYME A OXIDASE 3"/>
    <property type="match status" value="1"/>
</dbReference>
<evidence type="ECO:0000256" key="1">
    <source>
        <dbReference type="ARBA" id="ARBA00001974"/>
    </source>
</evidence>
<evidence type="ECO:0000256" key="8">
    <source>
        <dbReference type="ARBA" id="ARBA00023002"/>
    </source>
</evidence>
<keyword evidence="10" id="KW-0576">Peroxisome</keyword>
<evidence type="ECO:0000313" key="18">
    <source>
        <dbReference type="Proteomes" id="UP000015104"/>
    </source>
</evidence>
<comment type="similarity">
    <text evidence="4 11">Belongs to the acyl-CoA oxidase family.</text>
</comment>
<dbReference type="AlphaFoldDB" id="T1KXY4"/>
<feature type="binding site" evidence="13">
    <location>
        <position position="161"/>
    </location>
    <ligand>
        <name>FAD</name>
        <dbReference type="ChEBI" id="CHEBI:57692"/>
    </ligand>
</feature>
<keyword evidence="5 11" id="KW-0285">Flavoprotein</keyword>
<keyword evidence="7" id="KW-0276">Fatty acid metabolism</keyword>
<feature type="domain" description="Acyl-CoA oxidase C-alpha1" evidence="16">
    <location>
        <begin position="305"/>
        <end position="467"/>
    </location>
</feature>
<dbReference type="Gene3D" id="2.40.110.10">
    <property type="entry name" value="Butyryl-CoA Dehydrogenase, subunit A, domain 2"/>
    <property type="match status" value="1"/>
</dbReference>
<evidence type="ECO:0000259" key="16">
    <source>
        <dbReference type="Pfam" id="PF22924"/>
    </source>
</evidence>
<evidence type="ECO:0000256" key="12">
    <source>
        <dbReference type="PIRSR" id="PIRSR000168-1"/>
    </source>
</evidence>
<feature type="active site" description="Proton acceptor" evidence="12">
    <location>
        <position position="452"/>
    </location>
</feature>
<dbReference type="SUPFAM" id="SSF56645">
    <property type="entry name" value="Acyl-CoA dehydrogenase NM domain-like"/>
    <property type="match status" value="1"/>
</dbReference>
<evidence type="ECO:0000256" key="13">
    <source>
        <dbReference type="PIRSR" id="PIRSR000168-2"/>
    </source>
</evidence>
<dbReference type="SUPFAM" id="SSF47203">
    <property type="entry name" value="Acyl-CoA dehydrogenase C-terminal domain-like"/>
    <property type="match status" value="2"/>
</dbReference>